<dbReference type="PROSITE" id="PS50835">
    <property type="entry name" value="IG_LIKE"/>
    <property type="match status" value="1"/>
</dbReference>
<evidence type="ECO:0000259" key="4">
    <source>
        <dbReference type="PROSITE" id="PS50835"/>
    </source>
</evidence>
<gene>
    <name evidence="5" type="primary">Ighv459_2</name>
    <name evidence="5" type="ORF">TROMEL_R15025</name>
</gene>
<dbReference type="EMBL" id="VXAG01001629">
    <property type="protein sequence ID" value="NXJ84383.1"/>
    <property type="molecule type" value="Genomic_DNA"/>
</dbReference>
<dbReference type="CDD" id="cd00099">
    <property type="entry name" value="IgV"/>
    <property type="match status" value="1"/>
</dbReference>
<keyword evidence="2" id="KW-1064">Adaptive immunity</keyword>
<dbReference type="InterPro" id="IPR013106">
    <property type="entry name" value="Ig_V-set"/>
</dbReference>
<feature type="non-terminal residue" evidence="5">
    <location>
        <position position="1"/>
    </location>
</feature>
<sequence length="95" mass="11076">MECRRADGLFLLTAAVTGQVALEQHSRELAVREGEGVTFQCSMSGGRMSSYYMFWYRQGPQGTLDWIYWGSNYNERVFEDRFKGRVESSRNRFTL</sequence>
<evidence type="ECO:0000313" key="6">
    <source>
        <dbReference type="Proteomes" id="UP000550660"/>
    </source>
</evidence>
<feature type="non-terminal residue" evidence="5">
    <location>
        <position position="95"/>
    </location>
</feature>
<evidence type="ECO:0000256" key="2">
    <source>
        <dbReference type="ARBA" id="ARBA00023130"/>
    </source>
</evidence>
<feature type="domain" description="Ig-like" evidence="4">
    <location>
        <begin position="18"/>
        <end position="95"/>
    </location>
</feature>
<evidence type="ECO:0000256" key="1">
    <source>
        <dbReference type="ARBA" id="ARBA00022859"/>
    </source>
</evidence>
<dbReference type="Gene3D" id="2.60.40.10">
    <property type="entry name" value="Immunoglobulins"/>
    <property type="match status" value="1"/>
</dbReference>
<accession>A0A7L0EN44</accession>
<dbReference type="SUPFAM" id="SSF48726">
    <property type="entry name" value="Immunoglobulin"/>
    <property type="match status" value="1"/>
</dbReference>
<dbReference type="PANTHER" id="PTHR23266">
    <property type="entry name" value="IMMUNOGLOBULIN HEAVY CHAIN"/>
    <property type="match status" value="1"/>
</dbReference>
<dbReference type="Proteomes" id="UP000550660">
    <property type="component" value="Unassembled WGS sequence"/>
</dbReference>
<dbReference type="InterPro" id="IPR050199">
    <property type="entry name" value="IgHV"/>
</dbReference>
<dbReference type="InterPro" id="IPR013783">
    <property type="entry name" value="Ig-like_fold"/>
</dbReference>
<dbReference type="Pfam" id="PF07686">
    <property type="entry name" value="V-set"/>
    <property type="match status" value="1"/>
</dbReference>
<reference evidence="5 6" key="1">
    <citation type="submission" date="2019-09" db="EMBL/GenBank/DDBJ databases">
        <title>Bird 10,000 Genomes (B10K) Project - Family phase.</title>
        <authorList>
            <person name="Zhang G."/>
        </authorList>
    </citation>
    <scope>NUCLEOTIDE SEQUENCE [LARGE SCALE GENOMIC DNA]</scope>
    <source>
        <strain evidence="5">B10K-DU-007-40</strain>
        <tissue evidence="5">Mixed tissue sample</tissue>
    </source>
</reference>
<dbReference type="InterPro" id="IPR007110">
    <property type="entry name" value="Ig-like_dom"/>
</dbReference>
<keyword evidence="6" id="KW-1185">Reference proteome</keyword>
<dbReference type="OrthoDB" id="9945861at2759"/>
<keyword evidence="1" id="KW-0391">Immunity</keyword>
<comment type="caution">
    <text evidence="5">The sequence shown here is derived from an EMBL/GenBank/DDBJ whole genome shotgun (WGS) entry which is preliminary data.</text>
</comment>
<dbReference type="GO" id="GO:0005576">
    <property type="term" value="C:extracellular region"/>
    <property type="evidence" value="ECO:0007669"/>
    <property type="project" value="UniProtKB-ARBA"/>
</dbReference>
<keyword evidence="3" id="KW-1280">Immunoglobulin</keyword>
<evidence type="ECO:0000256" key="3">
    <source>
        <dbReference type="ARBA" id="ARBA00043265"/>
    </source>
</evidence>
<name>A0A7L0EN44_TROML</name>
<organism evidence="5 6">
    <name type="scientific">Trogon melanurus</name>
    <name type="common">Black-tailed trogon</name>
    <dbReference type="NCBI Taxonomy" id="56311"/>
    <lineage>
        <taxon>Eukaryota</taxon>
        <taxon>Metazoa</taxon>
        <taxon>Chordata</taxon>
        <taxon>Craniata</taxon>
        <taxon>Vertebrata</taxon>
        <taxon>Euteleostomi</taxon>
        <taxon>Archelosauria</taxon>
        <taxon>Archosauria</taxon>
        <taxon>Dinosauria</taxon>
        <taxon>Saurischia</taxon>
        <taxon>Theropoda</taxon>
        <taxon>Coelurosauria</taxon>
        <taxon>Aves</taxon>
        <taxon>Neognathae</taxon>
        <taxon>Neoaves</taxon>
        <taxon>Telluraves</taxon>
        <taxon>Coraciimorphae</taxon>
        <taxon>Trogoniformes</taxon>
        <taxon>Trogonidae</taxon>
        <taxon>Trogon</taxon>
    </lineage>
</organism>
<dbReference type="AlphaFoldDB" id="A0A7L0EN44"/>
<protein>
    <submittedName>
        <fullName evidence="5">HV459 protein</fullName>
    </submittedName>
</protein>
<dbReference type="GO" id="GO:0002250">
    <property type="term" value="P:adaptive immune response"/>
    <property type="evidence" value="ECO:0007669"/>
    <property type="project" value="UniProtKB-KW"/>
</dbReference>
<proteinExistence type="predicted"/>
<dbReference type="GO" id="GO:0019814">
    <property type="term" value="C:immunoglobulin complex"/>
    <property type="evidence" value="ECO:0007669"/>
    <property type="project" value="UniProtKB-KW"/>
</dbReference>
<evidence type="ECO:0000313" key="5">
    <source>
        <dbReference type="EMBL" id="NXJ84383.1"/>
    </source>
</evidence>
<dbReference type="InterPro" id="IPR036179">
    <property type="entry name" value="Ig-like_dom_sf"/>
</dbReference>